<dbReference type="Gene3D" id="3.30.160.670">
    <property type="match status" value="1"/>
</dbReference>
<protein>
    <recommendedName>
        <fullName evidence="2">DUF4136 domain-containing protein</fullName>
    </recommendedName>
</protein>
<keyword evidence="1" id="KW-0732">Signal</keyword>
<organism evidence="3 4">
    <name type="scientific">Lysobacter niastensis</name>
    <dbReference type="NCBI Taxonomy" id="380629"/>
    <lineage>
        <taxon>Bacteria</taxon>
        <taxon>Pseudomonadati</taxon>
        <taxon>Pseudomonadota</taxon>
        <taxon>Gammaproteobacteria</taxon>
        <taxon>Lysobacterales</taxon>
        <taxon>Lysobacteraceae</taxon>
        <taxon>Lysobacter</taxon>
    </lineage>
</organism>
<evidence type="ECO:0000256" key="1">
    <source>
        <dbReference type="SAM" id="SignalP"/>
    </source>
</evidence>
<name>A0ABU1WFE6_9GAMM</name>
<feature type="signal peptide" evidence="1">
    <location>
        <begin position="1"/>
        <end position="27"/>
    </location>
</feature>
<dbReference type="EMBL" id="JAVDVY010000003">
    <property type="protein sequence ID" value="MDR7136097.1"/>
    <property type="molecule type" value="Genomic_DNA"/>
</dbReference>
<proteinExistence type="predicted"/>
<keyword evidence="4" id="KW-1185">Reference proteome</keyword>
<feature type="domain" description="DUF4136" evidence="2">
    <location>
        <begin position="49"/>
        <end position="207"/>
    </location>
</feature>
<feature type="chain" id="PRO_5046982795" description="DUF4136 domain-containing protein" evidence="1">
    <location>
        <begin position="28"/>
        <end position="212"/>
    </location>
</feature>
<dbReference type="InterPro" id="IPR025411">
    <property type="entry name" value="DUF4136"/>
</dbReference>
<evidence type="ECO:0000259" key="2">
    <source>
        <dbReference type="Pfam" id="PF13590"/>
    </source>
</evidence>
<dbReference type="RefSeq" id="WP_310064290.1">
    <property type="nucleotide sequence ID" value="NZ_JAVDVY010000003.1"/>
</dbReference>
<accession>A0ABU1WFE6</accession>
<dbReference type="Pfam" id="PF13590">
    <property type="entry name" value="DUF4136"/>
    <property type="match status" value="1"/>
</dbReference>
<evidence type="ECO:0000313" key="3">
    <source>
        <dbReference type="EMBL" id="MDR7136097.1"/>
    </source>
</evidence>
<comment type="caution">
    <text evidence="3">The sequence shown here is derived from an EMBL/GenBank/DDBJ whole genome shotgun (WGS) entry which is preliminary data.</text>
</comment>
<dbReference type="Proteomes" id="UP001251524">
    <property type="component" value="Unassembled WGS sequence"/>
</dbReference>
<sequence>MTTMRTLGLAMACCTALSAAALWPARAQTRNAPAAQVEVSKPAVSLPGPTYAWVPMPPRLKAESDPRVQDPKLRADLQASLDKALRAKGYQRIDDLRQADIAVAYRVGVQDVQQTSVRETGLQTASASAVECRSGGCSQIVVQGTDGAPTIKVDSVDMVEGGLMIEVIQPSDLRVLWRALYRGSVRAKDAGSVNLDAIATRTLDQLPRASAK</sequence>
<reference evidence="3 4" key="1">
    <citation type="submission" date="2023-07" db="EMBL/GenBank/DDBJ databases">
        <title>Sorghum-associated microbial communities from plants grown in Nebraska, USA.</title>
        <authorList>
            <person name="Schachtman D."/>
        </authorList>
    </citation>
    <scope>NUCLEOTIDE SEQUENCE [LARGE SCALE GENOMIC DNA]</scope>
    <source>
        <strain evidence="3 4">BE198</strain>
    </source>
</reference>
<evidence type="ECO:0000313" key="4">
    <source>
        <dbReference type="Proteomes" id="UP001251524"/>
    </source>
</evidence>
<gene>
    <name evidence="3" type="ORF">J2X06_003315</name>
</gene>